<evidence type="ECO:0000313" key="2">
    <source>
        <dbReference type="EMBL" id="KAF7819389.1"/>
    </source>
</evidence>
<dbReference type="AlphaFoldDB" id="A0A834TKW1"/>
<organism evidence="2 3">
    <name type="scientific">Senna tora</name>
    <dbReference type="NCBI Taxonomy" id="362788"/>
    <lineage>
        <taxon>Eukaryota</taxon>
        <taxon>Viridiplantae</taxon>
        <taxon>Streptophyta</taxon>
        <taxon>Embryophyta</taxon>
        <taxon>Tracheophyta</taxon>
        <taxon>Spermatophyta</taxon>
        <taxon>Magnoliopsida</taxon>
        <taxon>eudicotyledons</taxon>
        <taxon>Gunneridae</taxon>
        <taxon>Pentapetalae</taxon>
        <taxon>rosids</taxon>
        <taxon>fabids</taxon>
        <taxon>Fabales</taxon>
        <taxon>Fabaceae</taxon>
        <taxon>Caesalpinioideae</taxon>
        <taxon>Cassia clade</taxon>
        <taxon>Senna</taxon>
    </lineage>
</organism>
<comment type="caution">
    <text evidence="2">The sequence shown here is derived from an EMBL/GenBank/DDBJ whole genome shotgun (WGS) entry which is preliminary data.</text>
</comment>
<evidence type="ECO:0000313" key="3">
    <source>
        <dbReference type="Proteomes" id="UP000634136"/>
    </source>
</evidence>
<dbReference type="PANTHER" id="PTHR46995:SF4">
    <property type="entry name" value="POLLEN OLE E 1 ALLERGEN AND EXTENSIN FAMILY PROTEIN"/>
    <property type="match status" value="1"/>
</dbReference>
<dbReference type="Pfam" id="PF01190">
    <property type="entry name" value="Pollen_Ole_e_1"/>
    <property type="match status" value="1"/>
</dbReference>
<keyword evidence="1" id="KW-0732">Signal</keyword>
<dbReference type="Proteomes" id="UP000634136">
    <property type="component" value="Unassembled WGS sequence"/>
</dbReference>
<keyword evidence="3" id="KW-1185">Reference proteome</keyword>
<feature type="signal peptide" evidence="1">
    <location>
        <begin position="1"/>
        <end position="20"/>
    </location>
</feature>
<sequence length="175" mass="19229">MAMNPIILLFLLSLFTNVLEVEPAKPRLPGKSRLPNSHIIVMGFVYCDTCSNNSFTRHSYFLSGAEVKIDCIFKALSPKTDEQITLSVNRTTDKYGMYKLEIPSVDGVKCAEDPDVASSCLASLIWSPSSSCSVPGYRSTSNSISVKGKRDNICIYSLNPLSYRPSKKDITLCGS</sequence>
<dbReference type="EMBL" id="JAAIUW010000008">
    <property type="protein sequence ID" value="KAF7819389.1"/>
    <property type="molecule type" value="Genomic_DNA"/>
</dbReference>
<proteinExistence type="predicted"/>
<gene>
    <name evidence="2" type="ORF">G2W53_024844</name>
</gene>
<feature type="chain" id="PRO_5032468969" evidence="1">
    <location>
        <begin position="21"/>
        <end position="175"/>
    </location>
</feature>
<dbReference type="OrthoDB" id="1588785at2759"/>
<protein>
    <submittedName>
        <fullName evidence="2">Major pollen allergen Ole e 1</fullName>
    </submittedName>
</protein>
<name>A0A834TKW1_9FABA</name>
<dbReference type="PANTHER" id="PTHR46995">
    <property type="entry name" value="OS09G0508200 PROTEIN"/>
    <property type="match status" value="1"/>
</dbReference>
<reference evidence="2" key="1">
    <citation type="submission" date="2020-09" db="EMBL/GenBank/DDBJ databases">
        <title>Genome-Enabled Discovery of Anthraquinone Biosynthesis in Senna tora.</title>
        <authorList>
            <person name="Kang S.-H."/>
            <person name="Pandey R.P."/>
            <person name="Lee C.-M."/>
            <person name="Sim J.-S."/>
            <person name="Jeong J.-T."/>
            <person name="Choi B.-S."/>
            <person name="Jung M."/>
            <person name="Ginzburg D."/>
            <person name="Zhao K."/>
            <person name="Won S.Y."/>
            <person name="Oh T.-J."/>
            <person name="Yu Y."/>
            <person name="Kim N.-H."/>
            <person name="Lee O.R."/>
            <person name="Lee T.-H."/>
            <person name="Bashyal P."/>
            <person name="Kim T.-S."/>
            <person name="Lee W.-H."/>
            <person name="Kawkins C."/>
            <person name="Kim C.-K."/>
            <person name="Kim J.S."/>
            <person name="Ahn B.O."/>
            <person name="Rhee S.Y."/>
            <person name="Sohng J.K."/>
        </authorList>
    </citation>
    <scope>NUCLEOTIDE SEQUENCE</scope>
    <source>
        <tissue evidence="2">Leaf</tissue>
    </source>
</reference>
<accession>A0A834TKW1</accession>
<evidence type="ECO:0000256" key="1">
    <source>
        <dbReference type="SAM" id="SignalP"/>
    </source>
</evidence>